<protein>
    <recommendedName>
        <fullName evidence="7">Nicotinamide phosphoribosyltransferase</fullName>
        <ecNumber evidence="6">2.4.2.12</ecNumber>
    </recommendedName>
</protein>
<dbReference type="EC" id="2.4.2.12" evidence="6"/>
<comment type="catalytic activity">
    <reaction evidence="8">
        <text>beta-nicotinamide D-ribonucleotide + diphosphate = 5-phospho-alpha-D-ribose 1-diphosphate + nicotinamide + H(+)</text>
        <dbReference type="Rhea" id="RHEA:16149"/>
        <dbReference type="ChEBI" id="CHEBI:14649"/>
        <dbReference type="ChEBI" id="CHEBI:15378"/>
        <dbReference type="ChEBI" id="CHEBI:17154"/>
        <dbReference type="ChEBI" id="CHEBI:33019"/>
        <dbReference type="ChEBI" id="CHEBI:58017"/>
        <dbReference type="EC" id="2.4.2.12"/>
    </reaction>
    <physiologicalReaction direction="right-to-left" evidence="8">
        <dbReference type="Rhea" id="RHEA:16151"/>
    </physiologicalReaction>
</comment>
<dbReference type="PANTHER" id="PTHR43816">
    <property type="entry name" value="NICOTINAMIDE PHOSPHORIBOSYLTRANSFERASE"/>
    <property type="match status" value="1"/>
</dbReference>
<feature type="binding site" evidence="9">
    <location>
        <position position="252"/>
    </location>
    <ligand>
        <name>diphosphate</name>
        <dbReference type="ChEBI" id="CHEBI:33019"/>
    </ligand>
</feature>
<evidence type="ECO:0000259" key="11">
    <source>
        <dbReference type="Pfam" id="PF18127"/>
    </source>
</evidence>
<reference evidence="12 13" key="1">
    <citation type="journal article" date="2018" name="Plant J.">
        <title>Genome sequences of Chlorella sorokiniana UTEX 1602 and Micractinium conductrix SAG 241.80: implications to maltose excretion by a green alga.</title>
        <authorList>
            <person name="Arriola M.B."/>
            <person name="Velmurugan N."/>
            <person name="Zhang Y."/>
            <person name="Plunkett M.H."/>
            <person name="Hondzo H."/>
            <person name="Barney B.M."/>
        </authorList>
    </citation>
    <scope>NUCLEOTIDE SEQUENCE [LARGE SCALE GENOMIC DNA]</scope>
    <source>
        <strain evidence="12 13">SAG 241.80</strain>
    </source>
</reference>
<dbReference type="InterPro" id="IPR013785">
    <property type="entry name" value="Aldolase_TIM"/>
</dbReference>
<dbReference type="SUPFAM" id="SSF51690">
    <property type="entry name" value="Nicotinate/Quinolinate PRTase C-terminal domain-like"/>
    <property type="match status" value="1"/>
</dbReference>
<dbReference type="InterPro" id="IPR036068">
    <property type="entry name" value="Nicotinate_pribotase-like_C"/>
</dbReference>
<dbReference type="Gene3D" id="3.20.20.70">
    <property type="entry name" value="Aldolase class I"/>
    <property type="match status" value="1"/>
</dbReference>
<evidence type="ECO:0000256" key="1">
    <source>
        <dbReference type="ARBA" id="ARBA00010897"/>
    </source>
</evidence>
<comment type="similarity">
    <text evidence="1">Belongs to the NAPRTase family.</text>
</comment>
<sequence length="514" mass="56152">MPFGASPPSPLHPAWLPISILTDSYKTTHFLQYPKCTKMVAYGEFRRGYYGDAADTRLVVWGLRYILEHYVARRWTREEVELADRFYAGHRAPSAAPFPYPRDLFLKFIEENDGYMPVRLQALPEGSVVHARVPIFQITAEGEYAPLCTFLETLLTQVWYPVSVATLSRRCKEMIAAAFDRSVEGGRASPLLNSRLHDFGMRGCTCVEQSVLGGVAHLLNFDGTDTLPAAYYAQFALNDGRPVGESIPATEHSVMTSWPSERAAISNMITNFGDGIYATVMDSYDYQRALDEVLPAVAAEKVAAGGFWVLRPDSGDPVDAVLAGLRGAERAFGADTNSLGFRVLRGVGVIQGDGIDYANIKDILEAVMEAGYSVQSVAFGMGGGLLQKVNRDTLSLATKLSHIVYADGTVVDTMKAPKTGPEKGSLPGVLAVKRVNGVPTVFPADEVAPEEDLLQVVYDKRPLAVEWESFDELRERVESEWTALPPCADVLSASLRAKRDAVAARLGVQGQFVG</sequence>
<dbReference type="InterPro" id="IPR041529">
    <property type="entry name" value="DUF5598"/>
</dbReference>
<evidence type="ECO:0000313" key="13">
    <source>
        <dbReference type="Proteomes" id="UP000239649"/>
    </source>
</evidence>
<dbReference type="OrthoDB" id="193380at2759"/>
<feature type="domain" description="Nicotinate/nicotinamide phosphoribosyltransferase" evidence="10">
    <location>
        <begin position="195"/>
        <end position="429"/>
    </location>
</feature>
<dbReference type="AlphaFoldDB" id="A0A2P6V320"/>
<feature type="binding site" evidence="9">
    <location>
        <position position="391"/>
    </location>
    <ligand>
        <name>beta-nicotinamide D-ribonucleotide</name>
        <dbReference type="ChEBI" id="CHEBI:14649"/>
    </ligand>
</feature>
<keyword evidence="2" id="KW-0662">Pyridine nucleotide biosynthesis</keyword>
<dbReference type="Proteomes" id="UP000239649">
    <property type="component" value="Unassembled WGS sequence"/>
</dbReference>
<feature type="binding site" evidence="9">
    <location>
        <begin position="352"/>
        <end position="353"/>
    </location>
    <ligand>
        <name>beta-nicotinamide D-ribonucleotide</name>
        <dbReference type="ChEBI" id="CHEBI:14649"/>
    </ligand>
</feature>
<evidence type="ECO:0000256" key="5">
    <source>
        <dbReference type="ARBA" id="ARBA00035007"/>
    </source>
</evidence>
<dbReference type="InterPro" id="IPR041525">
    <property type="entry name" value="N/Namide_PRibTrfase"/>
</dbReference>
<proteinExistence type="inferred from homology"/>
<dbReference type="GO" id="GO:0009435">
    <property type="term" value="P:NAD+ biosynthetic process"/>
    <property type="evidence" value="ECO:0007669"/>
    <property type="project" value="UniProtKB-UniPathway"/>
</dbReference>
<comment type="pathway">
    <text evidence="5">Cofactor biosynthesis; NAD(+) biosynthesis; nicotinamide D-ribonucleotide from 5-phospho-alpha-D-ribose 1-diphosphate and nicotinamide: step 1/1.</text>
</comment>
<evidence type="ECO:0000256" key="7">
    <source>
        <dbReference type="ARBA" id="ARBA00035036"/>
    </source>
</evidence>
<keyword evidence="3 12" id="KW-0328">Glycosyltransferase</keyword>
<evidence type="ECO:0000256" key="8">
    <source>
        <dbReference type="ARBA" id="ARBA00047835"/>
    </source>
</evidence>
<feature type="binding site" evidence="9">
    <location>
        <position position="225"/>
    </location>
    <ligand>
        <name>beta-nicotinamide D-ribonucleotide</name>
        <dbReference type="ChEBI" id="CHEBI:14649"/>
    </ligand>
</feature>
<dbReference type="STRING" id="554055.A0A2P6V320"/>
<evidence type="ECO:0000256" key="6">
    <source>
        <dbReference type="ARBA" id="ARBA00035024"/>
    </source>
</evidence>
<evidence type="ECO:0000256" key="3">
    <source>
        <dbReference type="ARBA" id="ARBA00022676"/>
    </source>
</evidence>
<evidence type="ECO:0000256" key="2">
    <source>
        <dbReference type="ARBA" id="ARBA00022642"/>
    </source>
</evidence>
<evidence type="ECO:0000259" key="10">
    <source>
        <dbReference type="Pfam" id="PF04095"/>
    </source>
</evidence>
<dbReference type="EMBL" id="LHPF02000037">
    <property type="protein sequence ID" value="PSC68478.1"/>
    <property type="molecule type" value="Genomic_DNA"/>
</dbReference>
<keyword evidence="13" id="KW-1185">Reference proteome</keyword>
<feature type="binding site" evidence="9">
    <location>
        <begin position="311"/>
        <end position="313"/>
    </location>
    <ligand>
        <name>beta-nicotinamide D-ribonucleotide</name>
        <dbReference type="ChEBI" id="CHEBI:14649"/>
    </ligand>
</feature>
<dbReference type="Pfam" id="PF18127">
    <property type="entry name" value="NAMPT_N"/>
    <property type="match status" value="1"/>
</dbReference>
<evidence type="ECO:0000256" key="4">
    <source>
        <dbReference type="ARBA" id="ARBA00022679"/>
    </source>
</evidence>
<evidence type="ECO:0000256" key="9">
    <source>
        <dbReference type="PIRSR" id="PIRSR005943-1"/>
    </source>
</evidence>
<dbReference type="PANTHER" id="PTHR43816:SF1">
    <property type="entry name" value="NICOTINAMIDE PHOSPHORIBOSYLTRANSFERASE"/>
    <property type="match status" value="1"/>
</dbReference>
<feature type="binding site" evidence="9">
    <location>
        <position position="311"/>
    </location>
    <ligand>
        <name>diphosphate</name>
        <dbReference type="ChEBI" id="CHEBI:33019"/>
    </ligand>
</feature>
<feature type="binding site" evidence="9">
    <location>
        <position position="383"/>
    </location>
    <ligand>
        <name>beta-nicotinamide D-ribonucleotide</name>
        <dbReference type="ChEBI" id="CHEBI:14649"/>
    </ligand>
</feature>
<comment type="caution">
    <text evidence="12">The sequence shown here is derived from an EMBL/GenBank/DDBJ whole genome shotgun (WGS) entry which is preliminary data.</text>
</comment>
<dbReference type="InterPro" id="IPR016471">
    <property type="entry name" value="Nicotinamide_PRibTrfase"/>
</dbReference>
<name>A0A2P6V320_9CHLO</name>
<feature type="binding site" evidence="9">
    <location>
        <position position="202"/>
    </location>
    <ligand>
        <name>diphosphate</name>
        <dbReference type="ChEBI" id="CHEBI:33019"/>
    </ligand>
</feature>
<keyword evidence="4" id="KW-0808">Transferase</keyword>
<gene>
    <name evidence="12" type="ORF">C2E20_7954</name>
</gene>
<organism evidence="12 13">
    <name type="scientific">Micractinium conductrix</name>
    <dbReference type="NCBI Taxonomy" id="554055"/>
    <lineage>
        <taxon>Eukaryota</taxon>
        <taxon>Viridiplantae</taxon>
        <taxon>Chlorophyta</taxon>
        <taxon>core chlorophytes</taxon>
        <taxon>Trebouxiophyceae</taxon>
        <taxon>Chlorellales</taxon>
        <taxon>Chlorellaceae</taxon>
        <taxon>Chlorella clade</taxon>
        <taxon>Micractinium</taxon>
    </lineage>
</organism>
<dbReference type="Pfam" id="PF04095">
    <property type="entry name" value="NAPRTase"/>
    <property type="match status" value="1"/>
</dbReference>
<accession>A0A2P6V320</accession>
<dbReference type="PIRSF" id="PIRSF005943">
    <property type="entry name" value="NMPRT"/>
    <property type="match status" value="1"/>
</dbReference>
<evidence type="ECO:0000313" key="12">
    <source>
        <dbReference type="EMBL" id="PSC68478.1"/>
    </source>
</evidence>
<dbReference type="GO" id="GO:0047280">
    <property type="term" value="F:nicotinamide phosphoribosyltransferase activity"/>
    <property type="evidence" value="ECO:0007669"/>
    <property type="project" value="UniProtKB-EC"/>
</dbReference>
<feature type="domain" description="Nicotinamide phosphoribosyltransferase N-terminal" evidence="11">
    <location>
        <begin position="18"/>
        <end position="119"/>
    </location>
</feature>
<dbReference type="UniPathway" id="UPA00253"/>